<dbReference type="GO" id="GO:0016874">
    <property type="term" value="F:ligase activity"/>
    <property type="evidence" value="ECO:0007669"/>
    <property type="project" value="UniProtKB-KW"/>
</dbReference>
<gene>
    <name evidence="2" type="ORF">ACFPJ6_05250</name>
</gene>
<dbReference type="EMBL" id="JBHSLD010000006">
    <property type="protein sequence ID" value="MFC5380188.1"/>
    <property type="molecule type" value="Genomic_DNA"/>
</dbReference>
<dbReference type="Pfam" id="PF13563">
    <property type="entry name" value="2_5_RNA_ligase2"/>
    <property type="match status" value="1"/>
</dbReference>
<organism evidence="2 3">
    <name type="scientific">Aquipuribacter nitratireducens</name>
    <dbReference type="NCBI Taxonomy" id="650104"/>
    <lineage>
        <taxon>Bacteria</taxon>
        <taxon>Bacillati</taxon>
        <taxon>Actinomycetota</taxon>
        <taxon>Actinomycetes</taxon>
        <taxon>Micrococcales</taxon>
        <taxon>Intrasporangiaceae</taxon>
        <taxon>Aquipuribacter</taxon>
    </lineage>
</organism>
<dbReference type="PANTHER" id="PTHR40037">
    <property type="entry name" value="PHOSPHOESTERASE YJCG-RELATED"/>
    <property type="match status" value="1"/>
</dbReference>
<sequence>MTTSWDAAAQHPPSPRDAAGASAAAEVTLGLAVPVPEPWAARLTAEREATGDPVARSVPPHVTLVPPVVVPADAVAAVLAHVRDRVRTRRSFTLRLRGTGTFRPVSQVSFVTVADGAAECDDLQEHVRCGPLTRRLGFPYHPHVTVGHDVPDDALDAAEDRLADFDVSFTVASVSLFRCGTDGVWRVLADAPLEGRPLA</sequence>
<keyword evidence="3" id="KW-1185">Reference proteome</keyword>
<keyword evidence="2" id="KW-0436">Ligase</keyword>
<comment type="caution">
    <text evidence="2">The sequence shown here is derived from an EMBL/GenBank/DDBJ whole genome shotgun (WGS) entry which is preliminary data.</text>
</comment>
<dbReference type="Gene3D" id="3.90.1140.10">
    <property type="entry name" value="Cyclic phosphodiesterase"/>
    <property type="match status" value="1"/>
</dbReference>
<evidence type="ECO:0000313" key="3">
    <source>
        <dbReference type="Proteomes" id="UP001596122"/>
    </source>
</evidence>
<name>A0ABW0GJZ0_9MICO</name>
<evidence type="ECO:0000256" key="1">
    <source>
        <dbReference type="SAM" id="MobiDB-lite"/>
    </source>
</evidence>
<feature type="region of interest" description="Disordered" evidence="1">
    <location>
        <begin position="1"/>
        <end position="21"/>
    </location>
</feature>
<accession>A0ABW0GJZ0</accession>
<dbReference type="PANTHER" id="PTHR40037:SF1">
    <property type="entry name" value="PHOSPHOESTERASE SAOUHSC_00951-RELATED"/>
    <property type="match status" value="1"/>
</dbReference>
<dbReference type="InterPro" id="IPR009097">
    <property type="entry name" value="Cyclic_Pdiesterase"/>
</dbReference>
<dbReference type="Proteomes" id="UP001596122">
    <property type="component" value="Unassembled WGS sequence"/>
</dbReference>
<dbReference type="RefSeq" id="WP_340267088.1">
    <property type="nucleotide sequence ID" value="NZ_JBBEOG010000001.1"/>
</dbReference>
<reference evidence="3" key="1">
    <citation type="journal article" date="2019" name="Int. J. Syst. Evol. Microbiol.">
        <title>The Global Catalogue of Microorganisms (GCM) 10K type strain sequencing project: providing services to taxonomists for standard genome sequencing and annotation.</title>
        <authorList>
            <consortium name="The Broad Institute Genomics Platform"/>
            <consortium name="The Broad Institute Genome Sequencing Center for Infectious Disease"/>
            <person name="Wu L."/>
            <person name="Ma J."/>
        </authorList>
    </citation>
    <scope>NUCLEOTIDE SEQUENCE [LARGE SCALE GENOMIC DNA]</scope>
    <source>
        <strain evidence="3">CCUG 43114</strain>
    </source>
</reference>
<proteinExistence type="predicted"/>
<dbReference type="InterPro" id="IPR050580">
    <property type="entry name" value="2H_phosphoesterase_YjcG-like"/>
</dbReference>
<dbReference type="SUPFAM" id="SSF55144">
    <property type="entry name" value="LigT-like"/>
    <property type="match status" value="1"/>
</dbReference>
<protein>
    <submittedName>
        <fullName evidence="2">2'-5' RNA ligase family protein</fullName>
    </submittedName>
</protein>
<evidence type="ECO:0000313" key="2">
    <source>
        <dbReference type="EMBL" id="MFC5380188.1"/>
    </source>
</evidence>